<dbReference type="EMBL" id="ML986581">
    <property type="protein sequence ID" value="KAF2269627.1"/>
    <property type="molecule type" value="Genomic_DNA"/>
</dbReference>
<protein>
    <submittedName>
        <fullName evidence="1">Uncharacterized protein</fullName>
    </submittedName>
</protein>
<organism evidence="1 2">
    <name type="scientific">Lojkania enalia</name>
    <dbReference type="NCBI Taxonomy" id="147567"/>
    <lineage>
        <taxon>Eukaryota</taxon>
        <taxon>Fungi</taxon>
        <taxon>Dikarya</taxon>
        <taxon>Ascomycota</taxon>
        <taxon>Pezizomycotina</taxon>
        <taxon>Dothideomycetes</taxon>
        <taxon>Pleosporomycetidae</taxon>
        <taxon>Pleosporales</taxon>
        <taxon>Pleosporales incertae sedis</taxon>
        <taxon>Lojkania</taxon>
    </lineage>
</organism>
<name>A0A9P4NAH2_9PLEO</name>
<dbReference type="AlphaFoldDB" id="A0A9P4NAH2"/>
<reference evidence="2" key="1">
    <citation type="journal article" date="2020" name="Stud. Mycol.">
        <title>101 Dothideomycetes genomes: A test case for predicting lifestyles and emergence of pathogens.</title>
        <authorList>
            <person name="Haridas S."/>
            <person name="Albert R."/>
            <person name="Binder M."/>
            <person name="Bloem J."/>
            <person name="LaButti K."/>
            <person name="Salamov A."/>
            <person name="Andreopoulos B."/>
            <person name="Baker S."/>
            <person name="Barry K."/>
            <person name="Bills G."/>
            <person name="Bluhm B."/>
            <person name="Cannon C."/>
            <person name="Castanera R."/>
            <person name="Culley D."/>
            <person name="Daum C."/>
            <person name="Ezra D."/>
            <person name="Gonzalez J."/>
            <person name="Henrissat B."/>
            <person name="Kuo A."/>
            <person name="Liang C."/>
            <person name="Lipzen A."/>
            <person name="Lutzoni F."/>
            <person name="Magnuson J."/>
            <person name="Mondo S."/>
            <person name="Nolan M."/>
            <person name="Ohm R."/>
            <person name="Pangilinan J."/>
            <person name="Park H.-J."/>
            <person name="Ramirez L."/>
            <person name="Alfaro M."/>
            <person name="Sun H."/>
            <person name="Tritt A."/>
            <person name="Yoshinaga Y."/>
            <person name="Zwiers L.-H."/>
            <person name="Turgeon B."/>
            <person name="Goodwin S."/>
            <person name="Spatafora J."/>
            <person name="Crous P."/>
            <person name="Grigoriev I."/>
        </authorList>
    </citation>
    <scope>NUCLEOTIDE SEQUENCE [LARGE SCALE GENOMIC DNA]</scope>
    <source>
        <strain evidence="2">CBS 304.66</strain>
    </source>
</reference>
<sequence>MSCRSALSQCARARKDVKGRGRIWYAHRRGAWVKVFERVGHWASTLAILGLSSAAQSWIHRHRHAKALNIMDGSFRLLQAPHKHKHSLTPHPHDIAVSAIEHRLLD</sequence>
<gene>
    <name evidence="1" type="ORF">CC78DRAFT_574490</name>
</gene>
<proteinExistence type="predicted"/>
<comment type="caution">
    <text evidence="1">The sequence shown here is derived from an EMBL/GenBank/DDBJ whole genome shotgun (WGS) entry which is preliminary data.</text>
</comment>
<dbReference type="Proteomes" id="UP000800093">
    <property type="component" value="Unassembled WGS sequence"/>
</dbReference>
<keyword evidence="2" id="KW-1185">Reference proteome</keyword>
<evidence type="ECO:0000313" key="2">
    <source>
        <dbReference type="Proteomes" id="UP000800093"/>
    </source>
</evidence>
<evidence type="ECO:0000313" key="1">
    <source>
        <dbReference type="EMBL" id="KAF2269627.1"/>
    </source>
</evidence>
<accession>A0A9P4NAH2</accession>